<reference evidence="2" key="2">
    <citation type="submission" date="2022-06" db="UniProtKB">
        <authorList>
            <consortium name="EnsemblMetazoa"/>
        </authorList>
    </citation>
    <scope>IDENTIFICATION</scope>
    <source>
        <strain evidence="2">DF5081</strain>
    </source>
</reference>
<reference evidence="3" key="1">
    <citation type="submission" date="2010-08" db="EMBL/GenBank/DDBJ databases">
        <authorList>
            <consortium name="Caenorhabditis japonica Sequencing Consortium"/>
            <person name="Wilson R.K."/>
        </authorList>
    </citation>
    <scope>NUCLEOTIDE SEQUENCE [LARGE SCALE GENOMIC DNA]</scope>
    <source>
        <strain evidence="3">DF5081</strain>
    </source>
</reference>
<sequence>MVFFSKFQQTGFNEISAVTSFGLYVLRENLRGPRRFGRVGAHWLTKYQNAQIIRNPKIKEDFLRAELNRLSIDSITEGMRPRVGSTVSQLTYRYSDDDGIDRVERRRATMGAKDYREQKAATQSASGSSNGSSSRLRQLDVTVTDLYYQDGPCDPLSPNRSTASPRMNPIHELLSHPQSPLAASDNRSQPVFFRATSKNPTSPQPRLNK</sequence>
<protein>
    <submittedName>
        <fullName evidence="2">Uncharacterized protein</fullName>
    </submittedName>
</protein>
<dbReference type="Proteomes" id="UP000005237">
    <property type="component" value="Unassembled WGS sequence"/>
</dbReference>
<evidence type="ECO:0000313" key="3">
    <source>
        <dbReference type="Proteomes" id="UP000005237"/>
    </source>
</evidence>
<dbReference type="AlphaFoldDB" id="A0A8R1J169"/>
<feature type="compositionally biased region" description="Basic and acidic residues" evidence="1">
    <location>
        <begin position="109"/>
        <end position="119"/>
    </location>
</feature>
<proteinExistence type="predicted"/>
<dbReference type="EnsemblMetazoa" id="CJA43196.1">
    <property type="protein sequence ID" value="CJA43196.1"/>
    <property type="gene ID" value="WBGene00219044"/>
</dbReference>
<evidence type="ECO:0000256" key="1">
    <source>
        <dbReference type="SAM" id="MobiDB-lite"/>
    </source>
</evidence>
<feature type="region of interest" description="Disordered" evidence="1">
    <location>
        <begin position="109"/>
        <end position="136"/>
    </location>
</feature>
<name>A0A8R1J169_CAEJA</name>
<keyword evidence="3" id="KW-1185">Reference proteome</keyword>
<organism evidence="2 3">
    <name type="scientific">Caenorhabditis japonica</name>
    <dbReference type="NCBI Taxonomy" id="281687"/>
    <lineage>
        <taxon>Eukaryota</taxon>
        <taxon>Metazoa</taxon>
        <taxon>Ecdysozoa</taxon>
        <taxon>Nematoda</taxon>
        <taxon>Chromadorea</taxon>
        <taxon>Rhabditida</taxon>
        <taxon>Rhabditina</taxon>
        <taxon>Rhabditomorpha</taxon>
        <taxon>Rhabditoidea</taxon>
        <taxon>Rhabditidae</taxon>
        <taxon>Peloderinae</taxon>
        <taxon>Caenorhabditis</taxon>
    </lineage>
</organism>
<accession>A0A8R1J169</accession>
<evidence type="ECO:0000313" key="2">
    <source>
        <dbReference type="EnsemblMetazoa" id="CJA43196.1"/>
    </source>
</evidence>
<feature type="region of interest" description="Disordered" evidence="1">
    <location>
        <begin position="150"/>
        <end position="209"/>
    </location>
</feature>
<feature type="compositionally biased region" description="Polar residues" evidence="1">
    <location>
        <begin position="196"/>
        <end position="209"/>
    </location>
</feature>
<feature type="compositionally biased region" description="Low complexity" evidence="1">
    <location>
        <begin position="124"/>
        <end position="134"/>
    </location>
</feature>